<dbReference type="PANTHER" id="PTHR31836:SF28">
    <property type="entry name" value="SRCR DOMAIN-CONTAINING PROTEIN-RELATED"/>
    <property type="match status" value="1"/>
</dbReference>
<keyword evidence="1 2" id="KW-0732">Signal</keyword>
<evidence type="ECO:0000256" key="1">
    <source>
        <dbReference type="ARBA" id="ARBA00022729"/>
    </source>
</evidence>
<dbReference type="Gene3D" id="2.40.40.10">
    <property type="entry name" value="RlpA-like domain"/>
    <property type="match status" value="1"/>
</dbReference>
<dbReference type="Proteomes" id="UP001281003">
    <property type="component" value="Unassembled WGS sequence"/>
</dbReference>
<dbReference type="AlphaFoldDB" id="A0AAE0PIC7"/>
<reference evidence="4" key="1">
    <citation type="journal article" date="2023" name="Mol. Phylogenet. Evol.">
        <title>Genome-scale phylogeny and comparative genomics of the fungal order Sordariales.</title>
        <authorList>
            <person name="Hensen N."/>
            <person name="Bonometti L."/>
            <person name="Westerberg I."/>
            <person name="Brannstrom I.O."/>
            <person name="Guillou S."/>
            <person name="Cros-Aarteil S."/>
            <person name="Calhoun S."/>
            <person name="Haridas S."/>
            <person name="Kuo A."/>
            <person name="Mondo S."/>
            <person name="Pangilinan J."/>
            <person name="Riley R."/>
            <person name="LaButti K."/>
            <person name="Andreopoulos B."/>
            <person name="Lipzen A."/>
            <person name="Chen C."/>
            <person name="Yan M."/>
            <person name="Daum C."/>
            <person name="Ng V."/>
            <person name="Clum A."/>
            <person name="Steindorff A."/>
            <person name="Ohm R.A."/>
            <person name="Martin F."/>
            <person name="Silar P."/>
            <person name="Natvig D.O."/>
            <person name="Lalanne C."/>
            <person name="Gautier V."/>
            <person name="Ament-Velasquez S.L."/>
            <person name="Kruys A."/>
            <person name="Hutchinson M.I."/>
            <person name="Powell A.J."/>
            <person name="Barry K."/>
            <person name="Miller A.N."/>
            <person name="Grigoriev I.V."/>
            <person name="Debuchy R."/>
            <person name="Gladieux P."/>
            <person name="Hiltunen Thoren M."/>
            <person name="Johannesson H."/>
        </authorList>
    </citation>
    <scope>NUCLEOTIDE SEQUENCE</scope>
    <source>
        <strain evidence="4">FGSC 1904</strain>
    </source>
</reference>
<accession>A0AAE0PIC7</accession>
<sequence length="160" mass="16681">MLFHTILTSTLSLFLLPLGTFAAPAPAPAPIPAPDAGLPIAIRSSPDDQSLNPRAFNSRITWFNTGLGACGFWSNDSQMVAALNAAQFDPSTPGGNPNRNTLCNRNIRVNANGRSVTVKVVDRCPSPSCGYGALDLSPAAFQALGASLGVGVLQGSWDWA</sequence>
<dbReference type="SUPFAM" id="SSF50685">
    <property type="entry name" value="Barwin-like endoglucanases"/>
    <property type="match status" value="1"/>
</dbReference>
<gene>
    <name evidence="4" type="ORF">B0T20DRAFT_432420</name>
</gene>
<evidence type="ECO:0000313" key="4">
    <source>
        <dbReference type="EMBL" id="KAK3400473.1"/>
    </source>
</evidence>
<feature type="chain" id="PRO_5041914662" evidence="2">
    <location>
        <begin position="23"/>
        <end position="160"/>
    </location>
</feature>
<dbReference type="InterPro" id="IPR036908">
    <property type="entry name" value="RlpA-like_sf"/>
</dbReference>
<name>A0AAE0PIC7_SORBR</name>
<feature type="signal peptide" evidence="2">
    <location>
        <begin position="1"/>
        <end position="22"/>
    </location>
</feature>
<evidence type="ECO:0000313" key="5">
    <source>
        <dbReference type="Proteomes" id="UP001281003"/>
    </source>
</evidence>
<organism evidence="4 5">
    <name type="scientific">Sordaria brevicollis</name>
    <dbReference type="NCBI Taxonomy" id="83679"/>
    <lineage>
        <taxon>Eukaryota</taxon>
        <taxon>Fungi</taxon>
        <taxon>Dikarya</taxon>
        <taxon>Ascomycota</taxon>
        <taxon>Pezizomycotina</taxon>
        <taxon>Sordariomycetes</taxon>
        <taxon>Sordariomycetidae</taxon>
        <taxon>Sordariales</taxon>
        <taxon>Sordariaceae</taxon>
        <taxon>Sordaria</taxon>
    </lineage>
</organism>
<proteinExistence type="predicted"/>
<reference evidence="4" key="2">
    <citation type="submission" date="2023-07" db="EMBL/GenBank/DDBJ databases">
        <authorList>
            <consortium name="Lawrence Berkeley National Laboratory"/>
            <person name="Haridas S."/>
            <person name="Hensen N."/>
            <person name="Bonometti L."/>
            <person name="Westerberg I."/>
            <person name="Brannstrom I.O."/>
            <person name="Guillou S."/>
            <person name="Cros-Aarteil S."/>
            <person name="Calhoun S."/>
            <person name="Kuo A."/>
            <person name="Mondo S."/>
            <person name="Pangilinan J."/>
            <person name="Riley R."/>
            <person name="LaButti K."/>
            <person name="Andreopoulos B."/>
            <person name="Lipzen A."/>
            <person name="Chen C."/>
            <person name="Yanf M."/>
            <person name="Daum C."/>
            <person name="Ng V."/>
            <person name="Clum A."/>
            <person name="Steindorff A."/>
            <person name="Ohm R."/>
            <person name="Martin F."/>
            <person name="Silar P."/>
            <person name="Natvig D."/>
            <person name="Lalanne C."/>
            <person name="Gautier V."/>
            <person name="Ament-velasquez S.L."/>
            <person name="Kruys A."/>
            <person name="Hutchinson M.I."/>
            <person name="Powell A.J."/>
            <person name="Barry K."/>
            <person name="Miller A.N."/>
            <person name="Grigoriev I.V."/>
            <person name="Debuchy R."/>
            <person name="Gladieux P."/>
            <person name="Thoren M.H."/>
            <person name="Johannesson H."/>
        </authorList>
    </citation>
    <scope>NUCLEOTIDE SEQUENCE</scope>
    <source>
        <strain evidence="4">FGSC 1904</strain>
    </source>
</reference>
<feature type="domain" description="RlpA-like protein double-psi beta-barrel" evidence="3">
    <location>
        <begin position="61"/>
        <end position="147"/>
    </location>
</feature>
<protein>
    <submittedName>
        <fullName evidence="4">RlpA-like double-psi beta-barrel-protein domain-containing protein-containing protein</fullName>
    </submittedName>
</protein>
<dbReference type="InterPro" id="IPR009009">
    <property type="entry name" value="RlpA-like_DPBB"/>
</dbReference>
<dbReference type="EMBL" id="JAUTDP010000003">
    <property type="protein sequence ID" value="KAK3400473.1"/>
    <property type="molecule type" value="Genomic_DNA"/>
</dbReference>
<comment type="caution">
    <text evidence="4">The sequence shown here is derived from an EMBL/GenBank/DDBJ whole genome shotgun (WGS) entry which is preliminary data.</text>
</comment>
<evidence type="ECO:0000259" key="3">
    <source>
        <dbReference type="Pfam" id="PF03330"/>
    </source>
</evidence>
<dbReference type="InterPro" id="IPR051477">
    <property type="entry name" value="Expansin_CellWall"/>
</dbReference>
<dbReference type="CDD" id="cd22191">
    <property type="entry name" value="DPBB_RlpA_EXP_N-like"/>
    <property type="match status" value="1"/>
</dbReference>
<evidence type="ECO:0000256" key="2">
    <source>
        <dbReference type="SAM" id="SignalP"/>
    </source>
</evidence>
<dbReference type="Pfam" id="PF03330">
    <property type="entry name" value="DPBB_1"/>
    <property type="match status" value="1"/>
</dbReference>
<dbReference type="PANTHER" id="PTHR31836">
    <property type="match status" value="1"/>
</dbReference>
<keyword evidence="5" id="KW-1185">Reference proteome</keyword>